<proteinExistence type="predicted"/>
<dbReference type="NCBIfam" id="TIGR02537">
    <property type="entry name" value="arch_flag_Nterm"/>
    <property type="match status" value="1"/>
</dbReference>
<evidence type="ECO:0000259" key="2">
    <source>
        <dbReference type="Pfam" id="PF07790"/>
    </source>
</evidence>
<keyword evidence="1" id="KW-0812">Transmembrane</keyword>
<keyword evidence="3" id="KW-0282">Flagellum</keyword>
<organism evidence="3 4">
    <name type="scientific">Natrinema hispanicum</name>
    <dbReference type="NCBI Taxonomy" id="392421"/>
    <lineage>
        <taxon>Archaea</taxon>
        <taxon>Methanobacteriati</taxon>
        <taxon>Methanobacteriota</taxon>
        <taxon>Stenosarchaea group</taxon>
        <taxon>Halobacteria</taxon>
        <taxon>Halobacteriales</taxon>
        <taxon>Natrialbaceae</taxon>
        <taxon>Natrinema</taxon>
    </lineage>
</organism>
<feature type="transmembrane region" description="Helical" evidence="1">
    <location>
        <begin position="67"/>
        <end position="88"/>
    </location>
</feature>
<dbReference type="InterPro" id="IPR012859">
    <property type="entry name" value="Pilin_N_archaeal"/>
</dbReference>
<dbReference type="EMBL" id="FOIC01000007">
    <property type="protein sequence ID" value="SET50809.1"/>
    <property type="molecule type" value="Genomic_DNA"/>
</dbReference>
<dbReference type="PANTHER" id="PTHR38138">
    <property type="entry name" value="VNG6441H"/>
    <property type="match status" value="1"/>
</dbReference>
<dbReference type="AlphaFoldDB" id="A0A1I0EZ88"/>
<dbReference type="Pfam" id="PF07790">
    <property type="entry name" value="Pilin_N"/>
    <property type="match status" value="1"/>
</dbReference>
<reference evidence="4" key="1">
    <citation type="submission" date="2016-10" db="EMBL/GenBank/DDBJ databases">
        <authorList>
            <person name="Varghese N."/>
            <person name="Submissions S."/>
        </authorList>
    </citation>
    <scope>NUCLEOTIDE SEQUENCE [LARGE SCALE GENOMIC DNA]</scope>
    <source>
        <strain evidence="4">CDM_6</strain>
    </source>
</reference>
<keyword evidence="3" id="KW-0966">Cell projection</keyword>
<name>A0A1I0EZ88_9EURY</name>
<keyword evidence="4" id="KW-1185">Reference proteome</keyword>
<dbReference type="STRING" id="392421.SAMN04488694_107177"/>
<evidence type="ECO:0000256" key="1">
    <source>
        <dbReference type="SAM" id="Phobius"/>
    </source>
</evidence>
<feature type="domain" description="Archaeal Type IV pilin N-terminal" evidence="2">
    <location>
        <begin position="62"/>
        <end position="143"/>
    </location>
</feature>
<accession>A0A1I0EZ88</accession>
<gene>
    <name evidence="3" type="ORF">SAMN04488694_107177</name>
</gene>
<dbReference type="Proteomes" id="UP000199320">
    <property type="component" value="Unassembled WGS sequence"/>
</dbReference>
<keyword evidence="1" id="KW-0472">Membrane</keyword>
<sequence>MVSIGYGSSRKRGRRVAPQSPVRSAQYVVSADKFSHTPARCVRTMLDGKQIRAKLIGSDDERAVSPVIGVILMVAVTVILAAVIAAFVMDMGSGLGESAPSVGTEATSNSGWADTGDDVVFRIAHQSGDSVEMDNMRVVIRDSDSASVATLDSDGWSGQGSNSEVSLVIDGVSSNQGAETFSGGSTIEIEASGTNDISENTEYTIQLIHTPSDSTFVEHTVESGSYTA</sequence>
<evidence type="ECO:0000313" key="4">
    <source>
        <dbReference type="Proteomes" id="UP000199320"/>
    </source>
</evidence>
<keyword evidence="3" id="KW-0969">Cilium</keyword>
<dbReference type="PANTHER" id="PTHR38138:SF1">
    <property type="entry name" value="ARCHAEAL TYPE IV PILIN N-TERMINAL DOMAIN-CONTAINING PROTEIN"/>
    <property type="match status" value="1"/>
</dbReference>
<keyword evidence="1" id="KW-1133">Transmembrane helix</keyword>
<dbReference type="InterPro" id="IPR013373">
    <property type="entry name" value="Flagellin/pilin_N_arc"/>
</dbReference>
<protein>
    <submittedName>
        <fullName evidence="3">Flagellin N-terminal-like domain-containing protein</fullName>
    </submittedName>
</protein>
<evidence type="ECO:0000313" key="3">
    <source>
        <dbReference type="EMBL" id="SET50809.1"/>
    </source>
</evidence>